<gene>
    <name evidence="9" type="primary">lnt</name>
    <name evidence="11" type="ORF">Ga0061068_10654</name>
</gene>
<dbReference type="InterPro" id="IPR004563">
    <property type="entry name" value="Apolipo_AcylTrfase"/>
</dbReference>
<comment type="catalytic activity">
    <reaction evidence="9">
        <text>N-terminal S-1,2-diacyl-sn-glyceryl-L-cysteinyl-[lipoprotein] + a glycerophospholipid = N-acyl-S-1,2-diacyl-sn-glyceryl-L-cysteinyl-[lipoprotein] + a 2-acyl-sn-glycero-3-phospholipid + H(+)</text>
        <dbReference type="Rhea" id="RHEA:48228"/>
        <dbReference type="Rhea" id="RHEA-COMP:14681"/>
        <dbReference type="Rhea" id="RHEA-COMP:14684"/>
        <dbReference type="ChEBI" id="CHEBI:15378"/>
        <dbReference type="ChEBI" id="CHEBI:136912"/>
        <dbReference type="ChEBI" id="CHEBI:140656"/>
        <dbReference type="ChEBI" id="CHEBI:140657"/>
        <dbReference type="ChEBI" id="CHEBI:140660"/>
        <dbReference type="EC" id="2.3.1.269"/>
    </reaction>
</comment>
<dbReference type="GO" id="GO:0042158">
    <property type="term" value="P:lipoprotein biosynthetic process"/>
    <property type="evidence" value="ECO:0007669"/>
    <property type="project" value="UniProtKB-UniRule"/>
</dbReference>
<keyword evidence="8 9" id="KW-0012">Acyltransferase</keyword>
<feature type="transmembrane region" description="Helical" evidence="9">
    <location>
        <begin position="65"/>
        <end position="84"/>
    </location>
</feature>
<keyword evidence="12" id="KW-1185">Reference proteome</keyword>
<evidence type="ECO:0000256" key="5">
    <source>
        <dbReference type="ARBA" id="ARBA00022692"/>
    </source>
</evidence>
<evidence type="ECO:0000313" key="11">
    <source>
        <dbReference type="EMBL" id="CUB07305.1"/>
    </source>
</evidence>
<dbReference type="RefSeq" id="WP_055423596.1">
    <property type="nucleotide sequence ID" value="NZ_CYHH01000006.1"/>
</dbReference>
<keyword evidence="4 9" id="KW-0808">Transferase</keyword>
<keyword evidence="5 9" id="KW-0812">Transmembrane</keyword>
<keyword evidence="3 9" id="KW-1003">Cell membrane</keyword>
<evidence type="ECO:0000313" key="12">
    <source>
        <dbReference type="Proteomes" id="UP000182108"/>
    </source>
</evidence>
<evidence type="ECO:0000256" key="8">
    <source>
        <dbReference type="ARBA" id="ARBA00023315"/>
    </source>
</evidence>
<feature type="domain" description="CN hydrolase" evidence="10">
    <location>
        <begin position="232"/>
        <end position="467"/>
    </location>
</feature>
<protein>
    <recommendedName>
        <fullName evidence="9">Apolipoprotein N-acyltransferase</fullName>
        <shortName evidence="9">ALP N-acyltransferase</shortName>
        <ecNumber evidence="9">2.3.1.269</ecNumber>
    </recommendedName>
</protein>
<comment type="pathway">
    <text evidence="9">Protein modification; lipoprotein biosynthesis (N-acyl transfer).</text>
</comment>
<evidence type="ECO:0000256" key="9">
    <source>
        <dbReference type="HAMAP-Rule" id="MF_01148"/>
    </source>
</evidence>
<evidence type="ECO:0000256" key="6">
    <source>
        <dbReference type="ARBA" id="ARBA00022989"/>
    </source>
</evidence>
<dbReference type="PANTHER" id="PTHR38686:SF1">
    <property type="entry name" value="APOLIPOPROTEIN N-ACYLTRANSFERASE"/>
    <property type="match status" value="1"/>
</dbReference>
<dbReference type="HAMAP" id="MF_01148">
    <property type="entry name" value="Lnt"/>
    <property type="match status" value="1"/>
</dbReference>
<evidence type="ECO:0000256" key="4">
    <source>
        <dbReference type="ARBA" id="ARBA00022679"/>
    </source>
</evidence>
<feature type="transmembrane region" description="Helical" evidence="9">
    <location>
        <begin position="96"/>
        <end position="120"/>
    </location>
</feature>
<keyword evidence="7 9" id="KW-0472">Membrane</keyword>
<dbReference type="EMBL" id="CYHH01000006">
    <property type="protein sequence ID" value="CUB07305.1"/>
    <property type="molecule type" value="Genomic_DNA"/>
</dbReference>
<sequence length="505" mass="54238">MAAWLPPLTLRGHSLPPWAGGILIAAAGASAPLAFAPTEAFWWLPVALLPLFFALVHASPRQAMVAAFLWVWPYFLVGVGWLSVALARYGGLPWPAAWAAVSLFAAYLAAWWALAAGLAVRWAPSGSAFRRAFFTAAVFTAAEWARGWAFSGFPWLTPGLSQTPPSPLAGFYPLVGALGVGFLLFVLAGLIAFGLSWRRWLPFVAIMAALGGALRGVEWSRPAGAPLALSLVQPAIPQDQKWDGALLGRHLWRQAELLAQTRGTLVVLPETSLPLLDAQIPDEWRSLVAQVLGEDRTVLYGAFTRDAAGVIHNSALAQGRAAPFSYHKRHLVPFGEYSPPLFGWFFRALSIPMSDQGPGAARQAMLRVGESAAAVNICYESAFADLIAGDVRAGATWLLNLSNLAWYDRSAAQAQHAQIGRVRALETARPWVQATNTGVSVGFDADGRVLSALPEWQEGTLDMTVQGREGLTPFVRLGGEVPLVSIVLIVAVLGSLRFRTKTPPS</sequence>
<dbReference type="InterPro" id="IPR003010">
    <property type="entry name" value="C-N_Hydrolase"/>
</dbReference>
<evidence type="ECO:0000256" key="1">
    <source>
        <dbReference type="ARBA" id="ARBA00004651"/>
    </source>
</evidence>
<dbReference type="InterPro" id="IPR045378">
    <property type="entry name" value="LNT_N"/>
</dbReference>
<dbReference type="Pfam" id="PF20154">
    <property type="entry name" value="LNT_N"/>
    <property type="match status" value="1"/>
</dbReference>
<evidence type="ECO:0000256" key="2">
    <source>
        <dbReference type="ARBA" id="ARBA00010065"/>
    </source>
</evidence>
<reference evidence="12" key="1">
    <citation type="submission" date="2015-08" db="EMBL/GenBank/DDBJ databases">
        <authorList>
            <person name="Babu N.S."/>
            <person name="Beckwith C.J."/>
            <person name="Beseler K.G."/>
            <person name="Brison A."/>
            <person name="Carone J.V."/>
            <person name="Caskin T.P."/>
            <person name="Diamond M."/>
            <person name="Durham M.E."/>
            <person name="Foxe J.M."/>
            <person name="Go M."/>
            <person name="Henderson B.A."/>
            <person name="Jones I.B."/>
            <person name="McGettigan J.A."/>
            <person name="Micheletti S.J."/>
            <person name="Nasrallah M.E."/>
            <person name="Ortiz D."/>
            <person name="Piller C.R."/>
            <person name="Privatt S.R."/>
            <person name="Schneider S.L."/>
            <person name="Sharp S."/>
            <person name="Smith T.C."/>
            <person name="Stanton J.D."/>
            <person name="Ullery H.E."/>
            <person name="Wilson R.J."/>
            <person name="Serrano M.G."/>
            <person name="Buck G."/>
            <person name="Lee V."/>
            <person name="Wang Y."/>
            <person name="Carvalho R."/>
            <person name="Voegtly L."/>
            <person name="Shi R."/>
            <person name="Duckworth R."/>
            <person name="Johnson A."/>
            <person name="Loviza R."/>
            <person name="Walstead R."/>
            <person name="Shah Z."/>
            <person name="Kiflezghi M."/>
            <person name="Wade K."/>
            <person name="Ball S.L."/>
            <person name="Bradley K.W."/>
            <person name="Asai D.J."/>
            <person name="Bowman C.A."/>
            <person name="Russell D.A."/>
            <person name="Pope W.H."/>
            <person name="Jacobs-Sera D."/>
            <person name="Hendrix R.W."/>
            <person name="Hatfull G.F."/>
        </authorList>
    </citation>
    <scope>NUCLEOTIDE SEQUENCE [LARGE SCALE GENOMIC DNA]</scope>
    <source>
        <strain evidence="12">JCM 19170</strain>
    </source>
</reference>
<organism evidence="11 12">
    <name type="scientific">Tepidiphilus thermophilus</name>
    <dbReference type="NCBI Taxonomy" id="876478"/>
    <lineage>
        <taxon>Bacteria</taxon>
        <taxon>Pseudomonadati</taxon>
        <taxon>Pseudomonadota</taxon>
        <taxon>Hydrogenophilia</taxon>
        <taxon>Hydrogenophilales</taxon>
        <taxon>Hydrogenophilaceae</taxon>
        <taxon>Tepidiphilus</taxon>
    </lineage>
</organism>
<evidence type="ECO:0000259" key="10">
    <source>
        <dbReference type="PROSITE" id="PS50263"/>
    </source>
</evidence>
<feature type="transmembrane region" description="Helical" evidence="9">
    <location>
        <begin position="481"/>
        <end position="498"/>
    </location>
</feature>
<dbReference type="OrthoDB" id="9804277at2"/>
<dbReference type="UniPathway" id="UPA00666"/>
<accession>A0A0K6IW05</accession>
<comment type="similarity">
    <text evidence="2 9">Belongs to the CN hydrolase family. Apolipoprotein N-acyltransferase subfamily.</text>
</comment>
<comment type="subcellular location">
    <subcellularLocation>
        <location evidence="1 9">Cell membrane</location>
        <topology evidence="1 9">Multi-pass membrane protein</topology>
    </subcellularLocation>
</comment>
<comment type="function">
    <text evidence="9">Catalyzes the phospholipid dependent N-acylation of the N-terminal cysteine of apolipoprotein, the last step in lipoprotein maturation.</text>
</comment>
<dbReference type="PANTHER" id="PTHR38686">
    <property type="entry name" value="APOLIPOPROTEIN N-ACYLTRANSFERASE"/>
    <property type="match status" value="1"/>
</dbReference>
<name>A0A0K6IW05_9PROT</name>
<dbReference type="CDD" id="cd07571">
    <property type="entry name" value="ALP_N-acyl_transferase"/>
    <property type="match status" value="1"/>
</dbReference>
<dbReference type="Proteomes" id="UP000182108">
    <property type="component" value="Unassembled WGS sequence"/>
</dbReference>
<dbReference type="PROSITE" id="PS50263">
    <property type="entry name" value="CN_HYDROLASE"/>
    <property type="match status" value="1"/>
</dbReference>
<keyword evidence="6 9" id="KW-1133">Transmembrane helix</keyword>
<dbReference type="GO" id="GO:0005886">
    <property type="term" value="C:plasma membrane"/>
    <property type="evidence" value="ECO:0007669"/>
    <property type="project" value="UniProtKB-SubCell"/>
</dbReference>
<keyword evidence="11" id="KW-0449">Lipoprotein</keyword>
<proteinExistence type="inferred from homology"/>
<dbReference type="GO" id="GO:0016410">
    <property type="term" value="F:N-acyltransferase activity"/>
    <property type="evidence" value="ECO:0007669"/>
    <property type="project" value="UniProtKB-UniRule"/>
</dbReference>
<feature type="transmembrane region" description="Helical" evidence="9">
    <location>
        <begin position="171"/>
        <end position="193"/>
    </location>
</feature>
<dbReference type="Pfam" id="PF00795">
    <property type="entry name" value="CN_hydrolase"/>
    <property type="match status" value="1"/>
</dbReference>
<dbReference type="EC" id="2.3.1.269" evidence="9"/>
<dbReference type="NCBIfam" id="TIGR00546">
    <property type="entry name" value="lnt"/>
    <property type="match status" value="1"/>
</dbReference>
<feature type="transmembrane region" description="Helical" evidence="9">
    <location>
        <begin position="15"/>
        <end position="35"/>
    </location>
</feature>
<dbReference type="InterPro" id="IPR036526">
    <property type="entry name" value="C-N_Hydrolase_sf"/>
</dbReference>
<dbReference type="SUPFAM" id="SSF56317">
    <property type="entry name" value="Carbon-nitrogen hydrolase"/>
    <property type="match status" value="1"/>
</dbReference>
<dbReference type="AlphaFoldDB" id="A0A0K6IW05"/>
<evidence type="ECO:0000256" key="7">
    <source>
        <dbReference type="ARBA" id="ARBA00023136"/>
    </source>
</evidence>
<dbReference type="Gene3D" id="3.60.110.10">
    <property type="entry name" value="Carbon-nitrogen hydrolase"/>
    <property type="match status" value="1"/>
</dbReference>
<evidence type="ECO:0000256" key="3">
    <source>
        <dbReference type="ARBA" id="ARBA00022475"/>
    </source>
</evidence>
<feature type="transmembrane region" description="Helical" evidence="9">
    <location>
        <begin position="41"/>
        <end position="58"/>
    </location>
</feature>
<feature type="transmembrane region" description="Helical" evidence="9">
    <location>
        <begin position="132"/>
        <end position="151"/>
    </location>
</feature>